<reference evidence="3" key="1">
    <citation type="submission" date="2023-06" db="EMBL/GenBank/DDBJ databases">
        <authorList>
            <consortium name="Lawrence Berkeley National Laboratory"/>
            <person name="Ahrendt S."/>
            <person name="Sahu N."/>
            <person name="Indic B."/>
            <person name="Wong-Bajracharya J."/>
            <person name="Merenyi Z."/>
            <person name="Ke H.-M."/>
            <person name="Monk M."/>
            <person name="Kocsube S."/>
            <person name="Drula E."/>
            <person name="Lipzen A."/>
            <person name="Balint B."/>
            <person name="Henrissat B."/>
            <person name="Andreopoulos B."/>
            <person name="Martin F.M."/>
            <person name="Harder C.B."/>
            <person name="Rigling D."/>
            <person name="Ford K.L."/>
            <person name="Foster G.D."/>
            <person name="Pangilinan J."/>
            <person name="Papanicolaou A."/>
            <person name="Barry K."/>
            <person name="LaButti K."/>
            <person name="Viragh M."/>
            <person name="Koriabine M."/>
            <person name="Yan M."/>
            <person name="Riley R."/>
            <person name="Champramary S."/>
            <person name="Plett K.L."/>
            <person name="Tsai I.J."/>
            <person name="Slot J."/>
            <person name="Sipos G."/>
            <person name="Plett J."/>
            <person name="Nagy L.G."/>
            <person name="Grigoriev I.V."/>
        </authorList>
    </citation>
    <scope>NUCLEOTIDE SEQUENCE</scope>
    <source>
        <strain evidence="3">HWK02</strain>
    </source>
</reference>
<dbReference type="PROSITE" id="PS00061">
    <property type="entry name" value="ADH_SHORT"/>
    <property type="match status" value="1"/>
</dbReference>
<dbReference type="SUPFAM" id="SSF51735">
    <property type="entry name" value="NAD(P)-binding Rossmann-fold domains"/>
    <property type="match status" value="1"/>
</dbReference>
<evidence type="ECO:0008006" key="5">
    <source>
        <dbReference type="Google" id="ProtNLM"/>
    </source>
</evidence>
<gene>
    <name evidence="3" type="ORF">EDD18DRAFT_1309664</name>
</gene>
<evidence type="ECO:0000256" key="1">
    <source>
        <dbReference type="ARBA" id="ARBA00006484"/>
    </source>
</evidence>
<dbReference type="Proteomes" id="UP001175228">
    <property type="component" value="Unassembled WGS sequence"/>
</dbReference>
<keyword evidence="2" id="KW-0521">NADP</keyword>
<dbReference type="InterPro" id="IPR036291">
    <property type="entry name" value="NAD(P)-bd_dom_sf"/>
</dbReference>
<sequence>MTECPVALVTGSARGMGRAIALRLASDGFNVAMNDIATQKDHLEALRGEIEELGKKAFIYLADVSKEDEVKAMVDETVEDLGRLDVMVANAVSYRALGNQISETLISATAEQWDHMFAVNTRGVFLCYKYAAIQMIKQGRGGRIIGACSVTGMRAQGHLCPYSASKFAVRGLTQSAAMELGTHQITVNAYAPGFIDTSMTRSVFSGEGFADAVRRCENDAALRKTGQPKDLASLVSYLASPESHFITGQTISVDGGRYFN</sequence>
<organism evidence="3 4">
    <name type="scientific">Armillaria luteobubalina</name>
    <dbReference type="NCBI Taxonomy" id="153913"/>
    <lineage>
        <taxon>Eukaryota</taxon>
        <taxon>Fungi</taxon>
        <taxon>Dikarya</taxon>
        <taxon>Basidiomycota</taxon>
        <taxon>Agaricomycotina</taxon>
        <taxon>Agaricomycetes</taxon>
        <taxon>Agaricomycetidae</taxon>
        <taxon>Agaricales</taxon>
        <taxon>Marasmiineae</taxon>
        <taxon>Physalacriaceae</taxon>
        <taxon>Armillaria</taxon>
    </lineage>
</organism>
<dbReference type="PANTHER" id="PTHR42760:SF121">
    <property type="entry name" value="3-OXOACYL-(ACYL-CARRIER-PROTEIN) REDUCTASE"/>
    <property type="match status" value="1"/>
</dbReference>
<dbReference type="PRINTS" id="PR00080">
    <property type="entry name" value="SDRFAMILY"/>
</dbReference>
<comment type="caution">
    <text evidence="3">The sequence shown here is derived from an EMBL/GenBank/DDBJ whole genome shotgun (WGS) entry which is preliminary data.</text>
</comment>
<dbReference type="GO" id="GO:0016616">
    <property type="term" value="F:oxidoreductase activity, acting on the CH-OH group of donors, NAD or NADP as acceptor"/>
    <property type="evidence" value="ECO:0007669"/>
    <property type="project" value="TreeGrafter"/>
</dbReference>
<proteinExistence type="inferred from homology"/>
<dbReference type="GO" id="GO:0048038">
    <property type="term" value="F:quinone binding"/>
    <property type="evidence" value="ECO:0007669"/>
    <property type="project" value="TreeGrafter"/>
</dbReference>
<dbReference type="Gene3D" id="3.40.50.720">
    <property type="entry name" value="NAD(P)-binding Rossmann-like Domain"/>
    <property type="match status" value="1"/>
</dbReference>
<dbReference type="EMBL" id="JAUEPU010000016">
    <property type="protein sequence ID" value="KAK0495886.1"/>
    <property type="molecule type" value="Genomic_DNA"/>
</dbReference>
<dbReference type="AlphaFoldDB" id="A0AA39Q4F6"/>
<evidence type="ECO:0000313" key="4">
    <source>
        <dbReference type="Proteomes" id="UP001175228"/>
    </source>
</evidence>
<dbReference type="PRINTS" id="PR00081">
    <property type="entry name" value="GDHRDH"/>
</dbReference>
<dbReference type="FunFam" id="3.40.50.720:FF:000084">
    <property type="entry name" value="Short-chain dehydrogenase reductase"/>
    <property type="match status" value="1"/>
</dbReference>
<dbReference type="InterPro" id="IPR002347">
    <property type="entry name" value="SDR_fam"/>
</dbReference>
<keyword evidence="4" id="KW-1185">Reference proteome</keyword>
<accession>A0AA39Q4F6</accession>
<dbReference type="InterPro" id="IPR020904">
    <property type="entry name" value="Sc_DH/Rdtase_CS"/>
</dbReference>
<name>A0AA39Q4F6_9AGAR</name>
<dbReference type="PANTHER" id="PTHR42760">
    <property type="entry name" value="SHORT-CHAIN DEHYDROGENASES/REDUCTASES FAMILY MEMBER"/>
    <property type="match status" value="1"/>
</dbReference>
<dbReference type="Pfam" id="PF13561">
    <property type="entry name" value="adh_short_C2"/>
    <property type="match status" value="1"/>
</dbReference>
<protein>
    <recommendedName>
        <fullName evidence="5">NAD(P)-binding protein</fullName>
    </recommendedName>
</protein>
<dbReference type="GO" id="GO:0006633">
    <property type="term" value="P:fatty acid biosynthetic process"/>
    <property type="evidence" value="ECO:0007669"/>
    <property type="project" value="TreeGrafter"/>
</dbReference>
<evidence type="ECO:0000256" key="2">
    <source>
        <dbReference type="ARBA" id="ARBA00022857"/>
    </source>
</evidence>
<evidence type="ECO:0000313" key="3">
    <source>
        <dbReference type="EMBL" id="KAK0495886.1"/>
    </source>
</evidence>
<comment type="similarity">
    <text evidence="1">Belongs to the short-chain dehydrogenases/reductases (SDR) family.</text>
</comment>